<keyword evidence="2" id="KW-1133">Transmembrane helix</keyword>
<dbReference type="PRINTS" id="PR00625">
    <property type="entry name" value="JDOMAIN"/>
</dbReference>
<dbReference type="InterPro" id="IPR001623">
    <property type="entry name" value="DnaJ_domain"/>
</dbReference>
<keyword evidence="1" id="KW-0143">Chaperone</keyword>
<proteinExistence type="predicted"/>
<organism evidence="4 5">
    <name type="scientific">Steinernema hermaphroditum</name>
    <dbReference type="NCBI Taxonomy" id="289476"/>
    <lineage>
        <taxon>Eukaryota</taxon>
        <taxon>Metazoa</taxon>
        <taxon>Ecdysozoa</taxon>
        <taxon>Nematoda</taxon>
        <taxon>Chromadorea</taxon>
        <taxon>Rhabditida</taxon>
        <taxon>Tylenchina</taxon>
        <taxon>Panagrolaimomorpha</taxon>
        <taxon>Strongyloidoidea</taxon>
        <taxon>Steinernematidae</taxon>
        <taxon>Steinernema</taxon>
    </lineage>
</organism>
<dbReference type="EMBL" id="JAUCMV010000003">
    <property type="protein sequence ID" value="KAK0412041.1"/>
    <property type="molecule type" value="Genomic_DNA"/>
</dbReference>
<sequence>MDDDLSDAESFASGHDLDEEFEDVDFYAVLNVPRTATSQEIDRAYKSKCLIFHPDRHSHKDEKEREAAQQIFLKIHAAHTTLKDPQKRAIYDAVGSRGVSIEGWQLVARSSNPDHIRREYEFLKKLRENEIMMQRIHPSGNFLVKLNAAGVFVRDPDERYAPYIQGIGISQSVDCSMTSSDRVGLIGKVRAGNGRGDGSFIASWKKAYSPKFHVESFLNFGSDSITLSGKAAQAIFSKTAVIVQPSFQYMPSKNVADFSVALSLTKQLMTTLQGSCTWSWSALNGSTALNTTIVKTEVNLPKYIGSITISPMNSNIRVVHHKRWASNEAHCETSCSLSAYGVAPAISFEKKLSRYSKIGFALALAYPSCLLTAKLRLKSGFQTYELQAVLCDDQEDIGRAGVYGVVIPYIAFHLGKAIFRRTFQRVAKLFEDDLESRQVDLYEKEEAIKAQGLMRETADRIQRSETQKHGLVIIKAQYGQMESSASSSAYPIAGDRLIDVSTVLQAMVHDSTLRVHSVKSQLPGFFDPCPGEPKMLRVRYYFHDEEHSVTVPDELALIIPLREHRVVNVLSNNNAAVASTMEEADKESGSRWIRAFLSFVALQNLGTTLQCLLDCGQFAPNLSYALCRQISALNLVLFFVRIHTVFAVEQKASHALNSAVCVAHLISIFYDLPLKITPALSLQVVFSGVAAFLSVYAWIYCCQSDQNPSRREKTKEKNPGAMFRHLRPRAKNKDL</sequence>
<dbReference type="InterPro" id="IPR036869">
    <property type="entry name" value="J_dom_sf"/>
</dbReference>
<comment type="caution">
    <text evidence="4">The sequence shown here is derived from an EMBL/GenBank/DDBJ whole genome shotgun (WGS) entry which is preliminary data.</text>
</comment>
<dbReference type="SMART" id="SM00271">
    <property type="entry name" value="DnaJ"/>
    <property type="match status" value="1"/>
</dbReference>
<dbReference type="InterPro" id="IPR052243">
    <property type="entry name" value="Mito_inner_membrane_organizer"/>
</dbReference>
<accession>A0AA39HU13</accession>
<reference evidence="4" key="1">
    <citation type="submission" date="2023-06" db="EMBL/GenBank/DDBJ databases">
        <title>Genomic analysis of the entomopathogenic nematode Steinernema hermaphroditum.</title>
        <authorList>
            <person name="Schwarz E.M."/>
            <person name="Heppert J.K."/>
            <person name="Baniya A."/>
            <person name="Schwartz H.T."/>
            <person name="Tan C.-H."/>
            <person name="Antoshechkin I."/>
            <person name="Sternberg P.W."/>
            <person name="Goodrich-Blair H."/>
            <person name="Dillman A.R."/>
        </authorList>
    </citation>
    <scope>NUCLEOTIDE SEQUENCE</scope>
    <source>
        <strain evidence="4">PS9179</strain>
        <tissue evidence="4">Whole animal</tissue>
    </source>
</reference>
<dbReference type="GO" id="GO:0042407">
    <property type="term" value="P:cristae formation"/>
    <property type="evidence" value="ECO:0007669"/>
    <property type="project" value="TreeGrafter"/>
</dbReference>
<dbReference type="Gene3D" id="1.10.287.110">
    <property type="entry name" value="DnaJ domain"/>
    <property type="match status" value="1"/>
</dbReference>
<evidence type="ECO:0000259" key="3">
    <source>
        <dbReference type="PROSITE" id="PS50076"/>
    </source>
</evidence>
<dbReference type="PANTHER" id="PTHR44157:SF1">
    <property type="entry name" value="DNAJ HOMOLOG SUBFAMILY C MEMBER 11"/>
    <property type="match status" value="1"/>
</dbReference>
<dbReference type="PANTHER" id="PTHR44157">
    <property type="entry name" value="DNAJ HOMOLOG SUBFAMILY C MEMBER 11"/>
    <property type="match status" value="1"/>
</dbReference>
<evidence type="ECO:0000313" key="5">
    <source>
        <dbReference type="Proteomes" id="UP001175271"/>
    </source>
</evidence>
<evidence type="ECO:0000256" key="2">
    <source>
        <dbReference type="SAM" id="Phobius"/>
    </source>
</evidence>
<name>A0AA39HU13_9BILA</name>
<keyword evidence="5" id="KW-1185">Reference proteome</keyword>
<dbReference type="Proteomes" id="UP001175271">
    <property type="component" value="Unassembled WGS sequence"/>
</dbReference>
<dbReference type="InterPro" id="IPR055225">
    <property type="entry name" value="DNAJC11-like_beta-barrel"/>
</dbReference>
<gene>
    <name evidence="4" type="ORF">QR680_006000</name>
</gene>
<evidence type="ECO:0000313" key="4">
    <source>
        <dbReference type="EMBL" id="KAK0412041.1"/>
    </source>
</evidence>
<dbReference type="CDD" id="cd06257">
    <property type="entry name" value="DnaJ"/>
    <property type="match status" value="1"/>
</dbReference>
<feature type="domain" description="J" evidence="3">
    <location>
        <begin position="25"/>
        <end position="95"/>
    </location>
</feature>
<feature type="transmembrane region" description="Helical" evidence="2">
    <location>
        <begin position="680"/>
        <end position="701"/>
    </location>
</feature>
<evidence type="ECO:0000256" key="1">
    <source>
        <dbReference type="ARBA" id="ARBA00023186"/>
    </source>
</evidence>
<keyword evidence="2" id="KW-0812">Transmembrane</keyword>
<dbReference type="InterPro" id="IPR024586">
    <property type="entry name" value="DnaJ-like_C11_C"/>
</dbReference>
<keyword evidence="2" id="KW-0472">Membrane</keyword>
<protein>
    <recommendedName>
        <fullName evidence="3">J domain-containing protein</fullName>
    </recommendedName>
</protein>
<dbReference type="GO" id="GO:0005739">
    <property type="term" value="C:mitochondrion"/>
    <property type="evidence" value="ECO:0007669"/>
    <property type="project" value="GOC"/>
</dbReference>
<dbReference type="PROSITE" id="PS50076">
    <property type="entry name" value="DNAJ_2"/>
    <property type="match status" value="1"/>
</dbReference>
<dbReference type="Pfam" id="PF11875">
    <property type="entry name" value="DnaJ-like_C11_C"/>
    <property type="match status" value="1"/>
</dbReference>
<dbReference type="Pfam" id="PF22774">
    <property type="entry name" value="DNAJC11_beta-barrel"/>
    <property type="match status" value="1"/>
</dbReference>
<dbReference type="AlphaFoldDB" id="A0AA39HU13"/>
<dbReference type="Pfam" id="PF00226">
    <property type="entry name" value="DnaJ"/>
    <property type="match status" value="1"/>
</dbReference>
<dbReference type="SUPFAM" id="SSF46565">
    <property type="entry name" value="Chaperone J-domain"/>
    <property type="match status" value="1"/>
</dbReference>